<feature type="domain" description="DUF5655" evidence="1">
    <location>
        <begin position="79"/>
        <end position="183"/>
    </location>
</feature>
<protein>
    <recommendedName>
        <fullName evidence="1">DUF5655 domain-containing protein</fullName>
    </recommendedName>
</protein>
<dbReference type="InterPro" id="IPR043714">
    <property type="entry name" value="DUF5655"/>
</dbReference>
<keyword evidence="3" id="KW-1185">Reference proteome</keyword>
<dbReference type="RefSeq" id="WP_171472455.1">
    <property type="nucleotide sequence ID" value="NZ_CP053452.2"/>
</dbReference>
<dbReference type="Proteomes" id="UP000503447">
    <property type="component" value="Chromosome"/>
</dbReference>
<evidence type="ECO:0000313" key="3">
    <source>
        <dbReference type="Proteomes" id="UP000503447"/>
    </source>
</evidence>
<dbReference type="AlphaFoldDB" id="A0A6M5YUJ8"/>
<evidence type="ECO:0000313" key="2">
    <source>
        <dbReference type="EMBL" id="QJW96973.1"/>
    </source>
</evidence>
<dbReference type="Pfam" id="PF14117">
    <property type="entry name" value="DUF4287"/>
    <property type="match status" value="1"/>
</dbReference>
<gene>
    <name evidence="2" type="ORF">FTUN_4533</name>
</gene>
<reference evidence="3" key="1">
    <citation type="submission" date="2020-05" db="EMBL/GenBank/DDBJ databases">
        <title>Frigoriglobus tundricola gen. nov., sp. nov., a psychrotolerant cellulolytic planctomycete of the family Gemmataceae with two divergent copies of 16S rRNA gene.</title>
        <authorList>
            <person name="Kulichevskaya I.S."/>
            <person name="Ivanova A.A."/>
            <person name="Naumoff D.G."/>
            <person name="Beletsky A.V."/>
            <person name="Rijpstra W.I.C."/>
            <person name="Sinninghe Damste J.S."/>
            <person name="Mardanov A.V."/>
            <person name="Ravin N.V."/>
            <person name="Dedysh S.N."/>
        </authorList>
    </citation>
    <scope>NUCLEOTIDE SEQUENCE [LARGE SCALE GENOMIC DNA]</scope>
    <source>
        <strain evidence="3">PL17</strain>
    </source>
</reference>
<name>A0A6M5YUJ8_9BACT</name>
<evidence type="ECO:0000259" key="1">
    <source>
        <dbReference type="Pfam" id="PF18899"/>
    </source>
</evidence>
<dbReference type="KEGG" id="ftj:FTUN_4533"/>
<organism evidence="2 3">
    <name type="scientific">Frigoriglobus tundricola</name>
    <dbReference type="NCBI Taxonomy" id="2774151"/>
    <lineage>
        <taxon>Bacteria</taxon>
        <taxon>Pseudomonadati</taxon>
        <taxon>Planctomycetota</taxon>
        <taxon>Planctomycetia</taxon>
        <taxon>Gemmatales</taxon>
        <taxon>Gemmataceae</taxon>
        <taxon>Frigoriglobus</taxon>
    </lineage>
</organism>
<proteinExistence type="predicted"/>
<accession>A0A6M5YUJ8</accession>
<dbReference type="EMBL" id="CP053452">
    <property type="protein sequence ID" value="QJW96973.1"/>
    <property type="molecule type" value="Genomic_DNA"/>
</dbReference>
<dbReference type="Pfam" id="PF18899">
    <property type="entry name" value="DUF5655"/>
    <property type="match status" value="1"/>
</dbReference>
<dbReference type="InterPro" id="IPR025629">
    <property type="entry name" value="DUF4287"/>
</dbReference>
<sequence length="187" mass="19427">MDVAKAKANQLANIEKRSGKSLAELAKIVAASGLAKHGAVLALLKEKLGLTHGDANAIALYARSAGANAAPAPAPAAAVDALYAGPKAALRPIHDALIAKLTAFGDFEIAPKKGYLSLRRAKQFASVTPATKTRLDIGIILKNAEGTDRFVAQPAKAMFPFKVGLTSIDEIDAELLSWLKNAFTAAA</sequence>